<name>A0A1M5FSE6_9BACI</name>
<dbReference type="AlphaFoldDB" id="A0A1M5FSE6"/>
<gene>
    <name evidence="2" type="ORF">SAMN05216225_10105</name>
</gene>
<dbReference type="Proteomes" id="UP000183988">
    <property type="component" value="Unassembled WGS sequence"/>
</dbReference>
<dbReference type="InterPro" id="IPR025711">
    <property type="entry name" value="PepSY"/>
</dbReference>
<dbReference type="Gene3D" id="3.10.450.40">
    <property type="match status" value="2"/>
</dbReference>
<dbReference type="RefSeq" id="WP_072889182.1">
    <property type="nucleotide sequence ID" value="NZ_FQVW01000010.1"/>
</dbReference>
<feature type="domain" description="PepSY" evidence="1">
    <location>
        <begin position="126"/>
        <end position="181"/>
    </location>
</feature>
<sequence>MNRKILTSVVTIGILLGGGATIMATSIDGAESSLVKKENIEVNGEKNTTKQILTASEAKEIALSEHDGRIDSIELEYDDGYSYYEVEIENKAAEYDVYVDAYTGEVLGVETDDINDDYTHSTQDMITSEEAIEIALKQVEGKVVEIEFDEDDGRFEYEIELKTDKGEAEITIDAITGEVRELEID</sequence>
<organism evidence="2 3">
    <name type="scientific">Ornithinibacillus halophilus</name>
    <dbReference type="NCBI Taxonomy" id="930117"/>
    <lineage>
        <taxon>Bacteria</taxon>
        <taxon>Bacillati</taxon>
        <taxon>Bacillota</taxon>
        <taxon>Bacilli</taxon>
        <taxon>Bacillales</taxon>
        <taxon>Bacillaceae</taxon>
        <taxon>Ornithinibacillus</taxon>
    </lineage>
</organism>
<evidence type="ECO:0000259" key="1">
    <source>
        <dbReference type="Pfam" id="PF03413"/>
    </source>
</evidence>
<accession>A0A1M5FSE6</accession>
<dbReference type="OrthoDB" id="5361545at2"/>
<feature type="domain" description="PepSY" evidence="1">
    <location>
        <begin position="53"/>
        <end position="110"/>
    </location>
</feature>
<dbReference type="Pfam" id="PF03413">
    <property type="entry name" value="PepSY"/>
    <property type="match status" value="2"/>
</dbReference>
<evidence type="ECO:0000313" key="2">
    <source>
        <dbReference type="EMBL" id="SHF94460.1"/>
    </source>
</evidence>
<dbReference type="EMBL" id="FQVW01000010">
    <property type="protein sequence ID" value="SHF94460.1"/>
    <property type="molecule type" value="Genomic_DNA"/>
</dbReference>
<protein>
    <submittedName>
        <fullName evidence="2">Uncharacterized membrane protein YkoI</fullName>
    </submittedName>
</protein>
<proteinExistence type="predicted"/>
<reference evidence="2 3" key="1">
    <citation type="submission" date="2016-11" db="EMBL/GenBank/DDBJ databases">
        <authorList>
            <person name="Jaros S."/>
            <person name="Januszkiewicz K."/>
            <person name="Wedrychowicz H."/>
        </authorList>
    </citation>
    <scope>NUCLEOTIDE SEQUENCE [LARGE SCALE GENOMIC DNA]</scope>
    <source>
        <strain evidence="2 3">IBRC-M 10683</strain>
    </source>
</reference>
<evidence type="ECO:0000313" key="3">
    <source>
        <dbReference type="Proteomes" id="UP000183988"/>
    </source>
</evidence>
<dbReference type="STRING" id="930117.SAMN05216225_10105"/>
<keyword evidence="3" id="KW-1185">Reference proteome</keyword>